<dbReference type="Pfam" id="PF04774">
    <property type="entry name" value="HABP4_PAI-RBP1"/>
    <property type="match status" value="1"/>
</dbReference>
<dbReference type="Proteomes" id="UP000054560">
    <property type="component" value="Unassembled WGS sequence"/>
</dbReference>
<proteinExistence type="predicted"/>
<feature type="region of interest" description="Disordered" evidence="1">
    <location>
        <begin position="1"/>
        <end position="83"/>
    </location>
</feature>
<evidence type="ECO:0000313" key="4">
    <source>
        <dbReference type="Proteomes" id="UP000054560"/>
    </source>
</evidence>
<evidence type="ECO:0000256" key="1">
    <source>
        <dbReference type="SAM" id="MobiDB-lite"/>
    </source>
</evidence>
<dbReference type="RefSeq" id="XP_014149821.1">
    <property type="nucleotide sequence ID" value="XM_014294346.1"/>
</dbReference>
<dbReference type="EMBL" id="KQ243355">
    <property type="protein sequence ID" value="KNC75919.1"/>
    <property type="molecule type" value="Genomic_DNA"/>
</dbReference>
<dbReference type="AlphaFoldDB" id="A0A0L0FGK8"/>
<sequence>MTKSHSQGDRHSGDGRPINGDIKKDGAGQANWGKAGEAQLNADSGVNDPNDPNYEESAKPKPQPHQRQSFEATAQEGVAKVVE</sequence>
<feature type="compositionally biased region" description="Basic and acidic residues" evidence="1">
    <location>
        <begin position="1"/>
        <end position="14"/>
    </location>
</feature>
<reference evidence="3 4" key="1">
    <citation type="submission" date="2011-02" db="EMBL/GenBank/DDBJ databases">
        <title>The Genome Sequence of Sphaeroforma arctica JP610.</title>
        <authorList>
            <consortium name="The Broad Institute Genome Sequencing Platform"/>
            <person name="Russ C."/>
            <person name="Cuomo C."/>
            <person name="Young S.K."/>
            <person name="Zeng Q."/>
            <person name="Gargeya S."/>
            <person name="Alvarado L."/>
            <person name="Berlin A."/>
            <person name="Chapman S.B."/>
            <person name="Chen Z."/>
            <person name="Freedman E."/>
            <person name="Gellesch M."/>
            <person name="Goldberg J."/>
            <person name="Griggs A."/>
            <person name="Gujja S."/>
            <person name="Heilman E."/>
            <person name="Heiman D."/>
            <person name="Howarth C."/>
            <person name="Mehta T."/>
            <person name="Neiman D."/>
            <person name="Pearson M."/>
            <person name="Roberts A."/>
            <person name="Saif S."/>
            <person name="Shea T."/>
            <person name="Shenoy N."/>
            <person name="Sisk P."/>
            <person name="Stolte C."/>
            <person name="Sykes S."/>
            <person name="White J."/>
            <person name="Yandava C."/>
            <person name="Burger G."/>
            <person name="Gray M.W."/>
            <person name="Holland P.W.H."/>
            <person name="King N."/>
            <person name="Lang F.B.F."/>
            <person name="Roger A.J."/>
            <person name="Ruiz-Trillo I."/>
            <person name="Haas B."/>
            <person name="Nusbaum C."/>
            <person name="Birren B."/>
        </authorList>
    </citation>
    <scope>NUCLEOTIDE SEQUENCE [LARGE SCALE GENOMIC DNA]</scope>
    <source>
        <strain evidence="3 4">JP610</strain>
    </source>
</reference>
<keyword evidence="4" id="KW-1185">Reference proteome</keyword>
<protein>
    <recommendedName>
        <fullName evidence="2">Hyaluronan/mRNA-binding protein domain-containing protein</fullName>
    </recommendedName>
</protein>
<evidence type="ECO:0000313" key="3">
    <source>
        <dbReference type="EMBL" id="KNC75919.1"/>
    </source>
</evidence>
<feature type="domain" description="Hyaluronan/mRNA-binding protein" evidence="2">
    <location>
        <begin position="9"/>
        <end position="63"/>
    </location>
</feature>
<accession>A0A0L0FGK8</accession>
<gene>
    <name evidence="3" type="ORF">SARC_11565</name>
</gene>
<organism evidence="3 4">
    <name type="scientific">Sphaeroforma arctica JP610</name>
    <dbReference type="NCBI Taxonomy" id="667725"/>
    <lineage>
        <taxon>Eukaryota</taxon>
        <taxon>Ichthyosporea</taxon>
        <taxon>Ichthyophonida</taxon>
        <taxon>Sphaeroforma</taxon>
    </lineage>
</organism>
<dbReference type="InterPro" id="IPR006861">
    <property type="entry name" value="HABP4_PAIRBP1-bd"/>
</dbReference>
<name>A0A0L0FGK8_9EUKA</name>
<dbReference type="GeneID" id="25912069"/>
<evidence type="ECO:0000259" key="2">
    <source>
        <dbReference type="Pfam" id="PF04774"/>
    </source>
</evidence>